<dbReference type="AlphaFoldDB" id="A0A2M7FX64"/>
<name>A0A2M7FX64_9BACT</name>
<dbReference type="Pfam" id="PF09376">
    <property type="entry name" value="NurA"/>
    <property type="match status" value="1"/>
</dbReference>
<dbReference type="EMBL" id="PFFQ01000066">
    <property type="protein sequence ID" value="PIW13847.1"/>
    <property type="molecule type" value="Genomic_DNA"/>
</dbReference>
<gene>
    <name evidence="2" type="ORF">COW36_24585</name>
</gene>
<evidence type="ECO:0000259" key="1">
    <source>
        <dbReference type="SMART" id="SM00933"/>
    </source>
</evidence>
<sequence>MFCFQWIQMLNLAKLASQMRHAAFDFREEASLFDGRRALVRQTWNGALLQEASLVEKLLQAKDFPWGSARPLEPLNHRAALPDLAPQHIVLATDGSQIVPSRHEISPCYLVNIGRIRYLYGTGERPLQESEPFLYHREQDLYTQVRRQFVGVSEQWIGLERGLKEFEELAELCVETRRLWPERPVLAMIDGSLTGLLPELMALPQTLQMTAFKRLAGAFNQIRSQGIPLCAYISQSRRTEVINFLRLQRCPYERPTCETLCTEGQEPCSGLAPFPDRQLWQDILDLGERSPLFTPLATTPEPLQGHELCFFYLHCGAEVARIEIPRWVADRPEWLMAVHGYVFSQVEKGRGYPIALAEAHNQAVVKSSDRAQFYALLSRKLADAQIGIQVSRKELKKRRGIV</sequence>
<organism evidence="2 3">
    <name type="scientific">bacterium (Candidatus Blackallbacteria) CG17_big_fil_post_rev_8_21_14_2_50_48_46</name>
    <dbReference type="NCBI Taxonomy" id="2014261"/>
    <lineage>
        <taxon>Bacteria</taxon>
        <taxon>Candidatus Blackallbacteria</taxon>
    </lineage>
</organism>
<protein>
    <submittedName>
        <fullName evidence="2">Nuclease</fullName>
    </submittedName>
</protein>
<comment type="caution">
    <text evidence="2">The sequence shown here is derived from an EMBL/GenBank/DDBJ whole genome shotgun (WGS) entry which is preliminary data.</text>
</comment>
<dbReference type="SMART" id="SM00933">
    <property type="entry name" value="NurA"/>
    <property type="match status" value="1"/>
</dbReference>
<evidence type="ECO:0000313" key="3">
    <source>
        <dbReference type="Proteomes" id="UP000231019"/>
    </source>
</evidence>
<dbReference type="Proteomes" id="UP000231019">
    <property type="component" value="Unassembled WGS sequence"/>
</dbReference>
<feature type="domain" description="NurA" evidence="1">
    <location>
        <begin position="88"/>
        <end position="365"/>
    </location>
</feature>
<evidence type="ECO:0000313" key="2">
    <source>
        <dbReference type="EMBL" id="PIW13847.1"/>
    </source>
</evidence>
<reference evidence="2 3" key="1">
    <citation type="submission" date="2017-09" db="EMBL/GenBank/DDBJ databases">
        <title>Depth-based differentiation of microbial function through sediment-hosted aquifers and enrichment of novel symbionts in the deep terrestrial subsurface.</title>
        <authorList>
            <person name="Probst A.J."/>
            <person name="Ladd B."/>
            <person name="Jarett J.K."/>
            <person name="Geller-Mcgrath D.E."/>
            <person name="Sieber C.M."/>
            <person name="Emerson J.B."/>
            <person name="Anantharaman K."/>
            <person name="Thomas B.C."/>
            <person name="Malmstrom R."/>
            <person name="Stieglmeier M."/>
            <person name="Klingl A."/>
            <person name="Woyke T."/>
            <person name="Ryan C.M."/>
            <person name="Banfield J.F."/>
        </authorList>
    </citation>
    <scope>NUCLEOTIDE SEQUENCE [LARGE SCALE GENOMIC DNA]</scope>
    <source>
        <strain evidence="2">CG17_big_fil_post_rev_8_21_14_2_50_48_46</strain>
    </source>
</reference>
<dbReference type="InterPro" id="IPR018977">
    <property type="entry name" value="NurA_domain"/>
</dbReference>
<accession>A0A2M7FX64</accession>
<proteinExistence type="predicted"/>